<dbReference type="InterPro" id="IPR011257">
    <property type="entry name" value="DNA_glycosylase"/>
</dbReference>
<dbReference type="GO" id="GO:0006289">
    <property type="term" value="P:nucleotide-excision repair"/>
    <property type="evidence" value="ECO:0007669"/>
    <property type="project" value="InterPro"/>
</dbReference>
<comment type="catalytic activity">
    <reaction evidence="9">
        <text>2'-deoxyribonucleotide-(2'-deoxyribose 5'-phosphate)-2'-deoxyribonucleotide-DNA = a 3'-end 2'-deoxyribonucleotide-(2,3-dehydro-2,3-deoxyribose 5'-phosphate)-DNA + a 5'-end 5'-phospho-2'-deoxyribonucleoside-DNA + H(+)</text>
        <dbReference type="Rhea" id="RHEA:66592"/>
        <dbReference type="Rhea" id="RHEA-COMP:13180"/>
        <dbReference type="Rhea" id="RHEA-COMP:16897"/>
        <dbReference type="Rhea" id="RHEA-COMP:17067"/>
        <dbReference type="ChEBI" id="CHEBI:15378"/>
        <dbReference type="ChEBI" id="CHEBI:136412"/>
        <dbReference type="ChEBI" id="CHEBI:157695"/>
        <dbReference type="ChEBI" id="CHEBI:167181"/>
        <dbReference type="EC" id="4.2.99.18"/>
    </reaction>
</comment>
<sequence>MWNKLTIDTAELNLNTVLQCGQSFRWRLIKDKQTDSDVWSMCLQNRILLMKQDKDQILYRSIGPGNDVSDSELVKNYFNLDIKVKDLYAHWKQQDSQFQRKSDFSGIRILRQEPWETLCAFICSSNNNIKRISKMVMSLTTEFGPYVASLNDNKFYDFPSPAALAKPGVEEKLRELGFGYRAKYIASTAKILNAKKAGFLHSLRPLDTAATTSALLEFPGVGPKVADCVSLMSLDKHSIVPIDTHMYKIAARDYKMNISQGTKGYTIVQNKFKELWGDYAGWAHSVLFTADLSNLELNPGTKPRSTTKSNSKAKTKIEVEETSGDKLVVNSIHVKERESTNLAKEPEETSNAIKNRKSIKREVSILDTETSVVSSTLVDSTSDSLPIPENDAIGIAIPAKRIKRERKLRHTLKTNES</sequence>
<accession>A0AAV5RBZ1</accession>
<dbReference type="GO" id="GO:0006285">
    <property type="term" value="P:base-excision repair, AP site formation"/>
    <property type="evidence" value="ECO:0007669"/>
    <property type="project" value="UniProtKB-ARBA"/>
</dbReference>
<keyword evidence="13" id="KW-1185">Reference proteome</keyword>
<keyword evidence="3" id="KW-0227">DNA damage</keyword>
<dbReference type="SUPFAM" id="SSF55945">
    <property type="entry name" value="TATA-box binding protein-like"/>
    <property type="match status" value="1"/>
</dbReference>
<evidence type="ECO:0000256" key="2">
    <source>
        <dbReference type="ARBA" id="ARBA00012720"/>
    </source>
</evidence>
<dbReference type="SMART" id="SM00478">
    <property type="entry name" value="ENDO3c"/>
    <property type="match status" value="1"/>
</dbReference>
<reference evidence="12 13" key="1">
    <citation type="journal article" date="2023" name="Elife">
        <title>Identification of key yeast species and microbe-microbe interactions impacting larval growth of Drosophila in the wild.</title>
        <authorList>
            <person name="Mure A."/>
            <person name="Sugiura Y."/>
            <person name="Maeda R."/>
            <person name="Honda K."/>
            <person name="Sakurai N."/>
            <person name="Takahashi Y."/>
            <person name="Watada M."/>
            <person name="Katoh T."/>
            <person name="Gotoh A."/>
            <person name="Gotoh Y."/>
            <person name="Taniguchi I."/>
            <person name="Nakamura K."/>
            <person name="Hayashi T."/>
            <person name="Katayama T."/>
            <person name="Uemura T."/>
            <person name="Hattori Y."/>
        </authorList>
    </citation>
    <scope>NUCLEOTIDE SEQUENCE [LARGE SCALE GENOMIC DNA]</scope>
    <source>
        <strain evidence="12 13">SB-73</strain>
    </source>
</reference>
<evidence type="ECO:0000259" key="11">
    <source>
        <dbReference type="SMART" id="SM00478"/>
    </source>
</evidence>
<dbReference type="PANTHER" id="PTHR10242:SF2">
    <property type="entry name" value="N-GLYCOSYLASE_DNA LYASE"/>
    <property type="match status" value="1"/>
</dbReference>
<feature type="domain" description="HhH-GPD" evidence="11">
    <location>
        <begin position="123"/>
        <end position="292"/>
    </location>
</feature>
<dbReference type="Proteomes" id="UP001362899">
    <property type="component" value="Unassembled WGS sequence"/>
</dbReference>
<evidence type="ECO:0000256" key="5">
    <source>
        <dbReference type="ARBA" id="ARBA00023204"/>
    </source>
</evidence>
<proteinExistence type="inferred from homology"/>
<dbReference type="GO" id="GO:0034039">
    <property type="term" value="F:8-oxo-7,8-dihydroguanine DNA N-glycosylase activity"/>
    <property type="evidence" value="ECO:0007669"/>
    <property type="project" value="TreeGrafter"/>
</dbReference>
<dbReference type="Gene3D" id="1.10.340.30">
    <property type="entry name" value="Hypothetical protein, domain 2"/>
    <property type="match status" value="1"/>
</dbReference>
<gene>
    <name evidence="12" type="ORF">DASB73_000470</name>
</gene>
<dbReference type="GO" id="GO:0003684">
    <property type="term" value="F:damaged DNA binding"/>
    <property type="evidence" value="ECO:0007669"/>
    <property type="project" value="InterPro"/>
</dbReference>
<dbReference type="AlphaFoldDB" id="A0AAV5RBZ1"/>
<dbReference type="GO" id="GO:0140078">
    <property type="term" value="F:class I DNA-(apurinic or apyrimidinic site) endonuclease activity"/>
    <property type="evidence" value="ECO:0007669"/>
    <property type="project" value="UniProtKB-EC"/>
</dbReference>
<evidence type="ECO:0000256" key="6">
    <source>
        <dbReference type="ARBA" id="ARBA00023239"/>
    </source>
</evidence>
<dbReference type="InterPro" id="IPR052054">
    <property type="entry name" value="Oxidative_DNA_repair_enzyme"/>
</dbReference>
<keyword evidence="8" id="KW-0326">Glycosidase</keyword>
<dbReference type="EC" id="4.2.99.18" evidence="2"/>
<evidence type="ECO:0000256" key="1">
    <source>
        <dbReference type="ARBA" id="ARBA00010679"/>
    </source>
</evidence>
<dbReference type="CDD" id="cd00056">
    <property type="entry name" value="ENDO3c"/>
    <property type="match status" value="1"/>
</dbReference>
<dbReference type="Pfam" id="PF00730">
    <property type="entry name" value="HhH-GPD"/>
    <property type="match status" value="1"/>
</dbReference>
<evidence type="ECO:0000313" key="12">
    <source>
        <dbReference type="EMBL" id="GMM49089.1"/>
    </source>
</evidence>
<dbReference type="Gene3D" id="1.10.1670.10">
    <property type="entry name" value="Helix-hairpin-Helix base-excision DNA repair enzymes (C-terminal)"/>
    <property type="match status" value="1"/>
</dbReference>
<evidence type="ECO:0000256" key="10">
    <source>
        <dbReference type="SAM" id="MobiDB-lite"/>
    </source>
</evidence>
<evidence type="ECO:0000313" key="13">
    <source>
        <dbReference type="Proteomes" id="UP001362899"/>
    </source>
</evidence>
<evidence type="ECO:0000256" key="7">
    <source>
        <dbReference type="ARBA" id="ARBA00023268"/>
    </source>
</evidence>
<dbReference type="Pfam" id="PF07934">
    <property type="entry name" value="OGG_N"/>
    <property type="match status" value="1"/>
</dbReference>
<protein>
    <recommendedName>
        <fullName evidence="2">DNA-(apurinic or apyrimidinic site) lyase</fullName>
        <ecNumber evidence="2">4.2.99.18</ecNumber>
    </recommendedName>
</protein>
<evidence type="ECO:0000256" key="3">
    <source>
        <dbReference type="ARBA" id="ARBA00022763"/>
    </source>
</evidence>
<keyword evidence="7" id="KW-0511">Multifunctional enzyme</keyword>
<evidence type="ECO:0000256" key="9">
    <source>
        <dbReference type="ARBA" id="ARBA00044632"/>
    </source>
</evidence>
<dbReference type="Gene3D" id="3.30.310.40">
    <property type="match status" value="1"/>
</dbReference>
<dbReference type="InterPro" id="IPR012904">
    <property type="entry name" value="OGG_N"/>
</dbReference>
<comment type="similarity">
    <text evidence="1">Belongs to the type-1 OGG1 family.</text>
</comment>
<dbReference type="PANTHER" id="PTHR10242">
    <property type="entry name" value="8-OXOGUANINE DNA GLYCOSYLASE"/>
    <property type="match status" value="1"/>
</dbReference>
<comment type="caution">
    <text evidence="12">The sequence shown here is derived from an EMBL/GenBank/DDBJ whole genome shotgun (WGS) entry which is preliminary data.</text>
</comment>
<name>A0AAV5RBZ1_STABA</name>
<evidence type="ECO:0000256" key="4">
    <source>
        <dbReference type="ARBA" id="ARBA00022801"/>
    </source>
</evidence>
<dbReference type="SUPFAM" id="SSF48150">
    <property type="entry name" value="DNA-glycosylase"/>
    <property type="match status" value="1"/>
</dbReference>
<dbReference type="InterPro" id="IPR023170">
    <property type="entry name" value="HhH_base_excis_C"/>
</dbReference>
<keyword evidence="4" id="KW-0378">Hydrolase</keyword>
<feature type="region of interest" description="Disordered" evidence="10">
    <location>
        <begin position="298"/>
        <end position="318"/>
    </location>
</feature>
<dbReference type="EMBL" id="BTGC01000001">
    <property type="protein sequence ID" value="GMM49089.1"/>
    <property type="molecule type" value="Genomic_DNA"/>
</dbReference>
<keyword evidence="5" id="KW-0234">DNA repair</keyword>
<organism evidence="12 13">
    <name type="scientific">Starmerella bacillaris</name>
    <name type="common">Yeast</name>
    <name type="synonym">Candida zemplinina</name>
    <dbReference type="NCBI Taxonomy" id="1247836"/>
    <lineage>
        <taxon>Eukaryota</taxon>
        <taxon>Fungi</taxon>
        <taxon>Dikarya</taxon>
        <taxon>Ascomycota</taxon>
        <taxon>Saccharomycotina</taxon>
        <taxon>Dipodascomycetes</taxon>
        <taxon>Dipodascales</taxon>
        <taxon>Trichomonascaceae</taxon>
        <taxon>Starmerella</taxon>
    </lineage>
</organism>
<evidence type="ECO:0000256" key="8">
    <source>
        <dbReference type="ARBA" id="ARBA00023295"/>
    </source>
</evidence>
<dbReference type="GO" id="GO:0005634">
    <property type="term" value="C:nucleus"/>
    <property type="evidence" value="ECO:0007669"/>
    <property type="project" value="TreeGrafter"/>
</dbReference>
<dbReference type="InterPro" id="IPR003265">
    <property type="entry name" value="HhH-GPD_domain"/>
</dbReference>
<keyword evidence="6" id="KW-0456">Lyase</keyword>